<reference evidence="2 3" key="1">
    <citation type="submission" date="2019-08" db="EMBL/GenBank/DDBJ databases">
        <title>Seonamhaeicola sediminis sp. nov., isolated from marine sediment.</title>
        <authorList>
            <person name="Cao W.R."/>
        </authorList>
    </citation>
    <scope>NUCLEOTIDE SEQUENCE [LARGE SCALE GENOMIC DNA]</scope>
    <source>
        <strain evidence="2 3">B011</strain>
    </source>
</reference>
<keyword evidence="3" id="KW-1185">Reference proteome</keyword>
<dbReference type="Proteomes" id="UP000323930">
    <property type="component" value="Unassembled WGS sequence"/>
</dbReference>
<feature type="region of interest" description="Disordered" evidence="1">
    <location>
        <begin position="57"/>
        <end position="76"/>
    </location>
</feature>
<dbReference type="EMBL" id="VSDQ01000679">
    <property type="protein sequence ID" value="TYA74905.1"/>
    <property type="molecule type" value="Genomic_DNA"/>
</dbReference>
<comment type="caution">
    <text evidence="2">The sequence shown here is derived from an EMBL/GenBank/DDBJ whole genome shotgun (WGS) entry which is preliminary data.</text>
</comment>
<organism evidence="2 3">
    <name type="scientific">Seonamhaeicola marinus</name>
    <dbReference type="NCBI Taxonomy" id="1912246"/>
    <lineage>
        <taxon>Bacteria</taxon>
        <taxon>Pseudomonadati</taxon>
        <taxon>Bacteroidota</taxon>
        <taxon>Flavobacteriia</taxon>
        <taxon>Flavobacteriales</taxon>
        <taxon>Flavobacteriaceae</taxon>
    </lineage>
</organism>
<protein>
    <submittedName>
        <fullName evidence="2">Antitoxin, RHH family protein</fullName>
    </submittedName>
</protein>
<dbReference type="RefSeq" id="WP_148544149.1">
    <property type="nucleotide sequence ID" value="NZ_VSDQ01000679.1"/>
</dbReference>
<sequence length="76" mass="8476">MPTDKPSIEVLLDKETNGLLATLADEKNRSISVTAADLIREALELYEDRALSEISNERIASDNGKRYSHDDAWGDK</sequence>
<dbReference type="OrthoDB" id="5425738at2"/>
<accession>A0A5D0HUB2</accession>
<dbReference type="AlphaFoldDB" id="A0A5D0HUB2"/>
<evidence type="ECO:0000313" key="2">
    <source>
        <dbReference type="EMBL" id="TYA74905.1"/>
    </source>
</evidence>
<evidence type="ECO:0000313" key="3">
    <source>
        <dbReference type="Proteomes" id="UP000323930"/>
    </source>
</evidence>
<name>A0A5D0HUB2_9FLAO</name>
<proteinExistence type="predicted"/>
<evidence type="ECO:0000256" key="1">
    <source>
        <dbReference type="SAM" id="MobiDB-lite"/>
    </source>
</evidence>
<gene>
    <name evidence="2" type="ORF">FUA24_16520</name>
</gene>